<keyword evidence="2" id="KW-0812">Transmembrane</keyword>
<dbReference type="EMBL" id="BAAALT010000074">
    <property type="protein sequence ID" value="GAA1804432.1"/>
    <property type="molecule type" value="Genomic_DNA"/>
</dbReference>
<dbReference type="SUPFAM" id="SSF55486">
    <property type="entry name" value="Metalloproteases ('zincins'), catalytic domain"/>
    <property type="match status" value="1"/>
</dbReference>
<evidence type="ECO:0000313" key="4">
    <source>
        <dbReference type="EMBL" id="GAA1804432.1"/>
    </source>
</evidence>
<evidence type="ECO:0000259" key="3">
    <source>
        <dbReference type="Pfam" id="PF11350"/>
    </source>
</evidence>
<feature type="compositionally biased region" description="Low complexity" evidence="1">
    <location>
        <begin position="45"/>
        <end position="63"/>
    </location>
</feature>
<dbReference type="Pfam" id="PF11350">
    <property type="entry name" value="DUF3152"/>
    <property type="match status" value="1"/>
</dbReference>
<comment type="caution">
    <text evidence="4">The sequence shown here is derived from an EMBL/GenBank/DDBJ whole genome shotgun (WGS) entry which is preliminary data.</text>
</comment>
<feature type="transmembrane region" description="Helical" evidence="2">
    <location>
        <begin position="17"/>
        <end position="35"/>
    </location>
</feature>
<dbReference type="InterPro" id="IPR022603">
    <property type="entry name" value="DUF3152"/>
</dbReference>
<feature type="domain" description="DUF3152" evidence="3">
    <location>
        <begin position="78"/>
        <end position="248"/>
    </location>
</feature>
<keyword evidence="2" id="KW-0472">Membrane</keyword>
<keyword evidence="5" id="KW-1185">Reference proteome</keyword>
<accession>A0ABP4Y5C9</accession>
<evidence type="ECO:0000256" key="2">
    <source>
        <dbReference type="SAM" id="Phobius"/>
    </source>
</evidence>
<proteinExistence type="predicted"/>
<gene>
    <name evidence="4" type="ORF">GCM10009682_27660</name>
</gene>
<protein>
    <recommendedName>
        <fullName evidence="3">DUF3152 domain-containing protein</fullName>
    </recommendedName>
</protein>
<organism evidence="4 5">
    <name type="scientific">Luedemannella flava</name>
    <dbReference type="NCBI Taxonomy" id="349316"/>
    <lineage>
        <taxon>Bacteria</taxon>
        <taxon>Bacillati</taxon>
        <taxon>Actinomycetota</taxon>
        <taxon>Actinomycetes</taxon>
        <taxon>Micromonosporales</taxon>
        <taxon>Micromonosporaceae</taxon>
        <taxon>Luedemannella</taxon>
    </lineage>
</organism>
<name>A0ABP4Y5C9_9ACTN</name>
<sequence length="269" mass="28037">MAARVERIRRRRRNTRMVVAAVLVVAGGLVGYGLLRPGPDDADTRTTPAAAGALPQDGATPEPSAAPPTTPAAQGAPKVPAKGAGTFSYATGTGKVLGTKGTLKKYKVAVEKGVGADAAAFAARVDAILGDPSSWIAGNNVRLQRVAKDAKGANFTVYLASPTTSEKMCREDGLYTEKYTSCRLGSGKVVINLARWLTAVPDYGAPLEAYQAYAINHEVGHQLGHGHEACPAKGRTAPVMQQQTLGLKGCVANAWPYVDGKRYAGPAIP</sequence>
<evidence type="ECO:0000313" key="5">
    <source>
        <dbReference type="Proteomes" id="UP001500218"/>
    </source>
</evidence>
<keyword evidence="2" id="KW-1133">Transmembrane helix</keyword>
<evidence type="ECO:0000256" key="1">
    <source>
        <dbReference type="SAM" id="MobiDB-lite"/>
    </source>
</evidence>
<feature type="region of interest" description="Disordered" evidence="1">
    <location>
        <begin position="39"/>
        <end position="80"/>
    </location>
</feature>
<dbReference type="Proteomes" id="UP001500218">
    <property type="component" value="Unassembled WGS sequence"/>
</dbReference>
<reference evidence="5" key="1">
    <citation type="journal article" date="2019" name="Int. J. Syst. Evol. Microbiol.">
        <title>The Global Catalogue of Microorganisms (GCM) 10K type strain sequencing project: providing services to taxonomists for standard genome sequencing and annotation.</title>
        <authorList>
            <consortium name="The Broad Institute Genomics Platform"/>
            <consortium name="The Broad Institute Genome Sequencing Center for Infectious Disease"/>
            <person name="Wu L."/>
            <person name="Ma J."/>
        </authorList>
    </citation>
    <scope>NUCLEOTIDE SEQUENCE [LARGE SCALE GENOMIC DNA]</scope>
    <source>
        <strain evidence="5">JCM 13250</strain>
    </source>
</reference>